<sequence>MLHNEPVPGSIGWVGDPSADSPTWLAPYPYPDPWPESGWLADLFPHVLQILHPAYLGPDDAAQPVTWAKVAAARGTVLTIGETFETIDDPCAPVDDGLFDASPEMGRYRLS</sequence>
<reference evidence="1 2" key="1">
    <citation type="submission" date="2018-11" db="EMBL/GenBank/DDBJ databases">
        <title>Rhodococcus spongicola sp. nov. and Rhodococcus xishaensis sp. nov. from marine sponges.</title>
        <authorList>
            <person name="Li L."/>
            <person name="Lin H.W."/>
        </authorList>
    </citation>
    <scope>NUCLEOTIDE SEQUENCE [LARGE SCALE GENOMIC DNA]</scope>
    <source>
        <strain evidence="1 2">LHW51113</strain>
    </source>
</reference>
<evidence type="ECO:0000313" key="2">
    <source>
        <dbReference type="Proteomes" id="UP000283479"/>
    </source>
</evidence>
<evidence type="ECO:0000313" key="1">
    <source>
        <dbReference type="EMBL" id="RVW03842.1"/>
    </source>
</evidence>
<protein>
    <submittedName>
        <fullName evidence="1">Uncharacterized protein</fullName>
    </submittedName>
</protein>
<dbReference type="Proteomes" id="UP000283479">
    <property type="component" value="Unassembled WGS sequence"/>
</dbReference>
<proteinExistence type="predicted"/>
<keyword evidence="2" id="KW-1185">Reference proteome</keyword>
<comment type="caution">
    <text evidence="1">The sequence shown here is derived from an EMBL/GenBank/DDBJ whole genome shotgun (WGS) entry which is preliminary data.</text>
</comment>
<gene>
    <name evidence="1" type="ORF">EGT50_04825</name>
</gene>
<accession>A0A3S3BL26</accession>
<name>A0A3S3BL26_9NOCA</name>
<dbReference type="AlphaFoldDB" id="A0A3S3BL26"/>
<organism evidence="1 2">
    <name type="scientific">Rhodococcus xishaensis</name>
    <dbReference type="NCBI Taxonomy" id="2487364"/>
    <lineage>
        <taxon>Bacteria</taxon>
        <taxon>Bacillati</taxon>
        <taxon>Actinomycetota</taxon>
        <taxon>Actinomycetes</taxon>
        <taxon>Mycobacteriales</taxon>
        <taxon>Nocardiaceae</taxon>
        <taxon>Rhodococcus</taxon>
    </lineage>
</organism>
<dbReference type="EMBL" id="RKLO01000002">
    <property type="protein sequence ID" value="RVW03842.1"/>
    <property type="molecule type" value="Genomic_DNA"/>
</dbReference>